<keyword evidence="2" id="KW-0067">ATP-binding</keyword>
<protein>
    <submittedName>
        <fullName evidence="7">Holliday junction DNA helicase RuvB</fullName>
    </submittedName>
</protein>
<dbReference type="Pfam" id="PF05496">
    <property type="entry name" value="RuvB_N"/>
    <property type="match status" value="1"/>
</dbReference>
<dbReference type="InterPro" id="IPR036390">
    <property type="entry name" value="WH_DNA-bd_sf"/>
</dbReference>
<keyword evidence="1" id="KW-0547">Nucleotide-binding</keyword>
<dbReference type="Proteomes" id="UP000231179">
    <property type="component" value="Chromosome"/>
</dbReference>
<reference evidence="7 8" key="1">
    <citation type="submission" date="2017-11" db="EMBL/GenBank/DDBJ databases">
        <title>Complete genome sequence of Spiroplasma clarkii CN-5 (DSM 19994).</title>
        <authorList>
            <person name="Tsai Y.-M."/>
            <person name="Chang A."/>
            <person name="Lo W.-S."/>
            <person name="Kuo C.-H."/>
        </authorList>
    </citation>
    <scope>NUCLEOTIDE SEQUENCE [LARGE SCALE GENOMIC DNA]</scope>
    <source>
        <strain evidence="7 8">CN-5</strain>
    </source>
</reference>
<keyword evidence="7" id="KW-0378">Hydrolase</keyword>
<organism evidence="7 8">
    <name type="scientific">Spiroplasma clarkii</name>
    <dbReference type="NCBI Taxonomy" id="2139"/>
    <lineage>
        <taxon>Bacteria</taxon>
        <taxon>Bacillati</taxon>
        <taxon>Mycoplasmatota</taxon>
        <taxon>Mollicutes</taxon>
        <taxon>Entomoplasmatales</taxon>
        <taxon>Spiroplasmataceae</taxon>
        <taxon>Spiroplasma</taxon>
    </lineage>
</organism>
<feature type="domain" description="RuvB winged helix C-terminal" evidence="4">
    <location>
        <begin position="198"/>
        <end position="265"/>
    </location>
</feature>
<dbReference type="Gene3D" id="1.10.8.60">
    <property type="match status" value="1"/>
</dbReference>
<dbReference type="GO" id="GO:0006310">
    <property type="term" value="P:DNA recombination"/>
    <property type="evidence" value="ECO:0007669"/>
    <property type="project" value="InterPro"/>
</dbReference>
<dbReference type="PANTHER" id="PTHR42848">
    <property type="match status" value="1"/>
</dbReference>
<dbReference type="GO" id="GO:0005524">
    <property type="term" value="F:ATP binding"/>
    <property type="evidence" value="ECO:0007669"/>
    <property type="project" value="UniProtKB-KW"/>
</dbReference>
<evidence type="ECO:0000256" key="1">
    <source>
        <dbReference type="ARBA" id="ARBA00022741"/>
    </source>
</evidence>
<accession>A0A2K8KL34</accession>
<dbReference type="EMBL" id="CP024870">
    <property type="protein sequence ID" value="ATX71001.1"/>
    <property type="molecule type" value="Genomic_DNA"/>
</dbReference>
<dbReference type="GO" id="GO:0009378">
    <property type="term" value="F:four-way junction helicase activity"/>
    <property type="evidence" value="ECO:0007669"/>
    <property type="project" value="InterPro"/>
</dbReference>
<evidence type="ECO:0000313" key="8">
    <source>
        <dbReference type="Proteomes" id="UP000231179"/>
    </source>
</evidence>
<evidence type="ECO:0000313" key="7">
    <source>
        <dbReference type="EMBL" id="ATX71001.1"/>
    </source>
</evidence>
<evidence type="ECO:0000259" key="6">
    <source>
        <dbReference type="Pfam" id="PF17864"/>
    </source>
</evidence>
<dbReference type="InterPro" id="IPR027417">
    <property type="entry name" value="P-loop_NTPase"/>
</dbReference>
<proteinExistence type="predicted"/>
<feature type="domain" description="RuvB AAA lid" evidence="6">
    <location>
        <begin position="124"/>
        <end position="196"/>
    </location>
</feature>
<sequence length="275" mass="31270">MEVVVSGKTSLAYLIAYELSKKIYILNGTALQKPSDIISPLTSIKEGEIIFIDEVHAVSKEVLEVLYPVLEDNKINLIIGKEYNAKIINVNLPQFTLIVATTEINKLTAPFINRFPINFIFASYSIPEISKILAIQSQKMNLNLDAQLFEFLATHCKNNPRIAVNLLKRVHDFLIIEKPVSLNLEYLKTVLRRLDIYKYGLSSLDLAYLKILKENQSLGLESLKQILNLQYGYILNSIEPNLLVNGLIIKTQKGRQITDRGVLLLEEFNDKSQTY</sequence>
<evidence type="ECO:0000256" key="3">
    <source>
        <dbReference type="ARBA" id="ARBA00023125"/>
    </source>
</evidence>
<dbReference type="Pfam" id="PF17864">
    <property type="entry name" value="AAA_lid_4"/>
    <property type="match status" value="1"/>
</dbReference>
<dbReference type="SUPFAM" id="SSF46785">
    <property type="entry name" value="Winged helix' DNA-binding domain"/>
    <property type="match status" value="1"/>
</dbReference>
<dbReference type="SUPFAM" id="SSF52540">
    <property type="entry name" value="P-loop containing nucleoside triphosphate hydrolases"/>
    <property type="match status" value="1"/>
</dbReference>
<dbReference type="Gene3D" id="1.10.10.10">
    <property type="entry name" value="Winged helix-like DNA-binding domain superfamily/Winged helix DNA-binding domain"/>
    <property type="match status" value="1"/>
</dbReference>
<keyword evidence="3" id="KW-0238">DNA-binding</keyword>
<dbReference type="InterPro" id="IPR036388">
    <property type="entry name" value="WH-like_DNA-bd_sf"/>
</dbReference>
<dbReference type="InterPro" id="IPR004605">
    <property type="entry name" value="DNA_helicase_Holl-junc_RuvB"/>
</dbReference>
<evidence type="ECO:0000259" key="5">
    <source>
        <dbReference type="Pfam" id="PF05496"/>
    </source>
</evidence>
<gene>
    <name evidence="7" type="primary">ruvB</name>
    <name evidence="7" type="ORF">SCLAR_v1c06840</name>
</gene>
<dbReference type="InterPro" id="IPR041445">
    <property type="entry name" value="AAA_lid_4"/>
</dbReference>
<name>A0A2K8KL34_9MOLU</name>
<keyword evidence="7" id="KW-0347">Helicase</keyword>
<dbReference type="InterPro" id="IPR008823">
    <property type="entry name" value="RuvB_wg_C"/>
</dbReference>
<dbReference type="AlphaFoldDB" id="A0A2K8KL34"/>
<dbReference type="PANTHER" id="PTHR42848:SF1">
    <property type="entry name" value="HOLLIDAY JUNCTION BRANCH MIGRATION COMPLEX SUBUNIT RUVB"/>
    <property type="match status" value="1"/>
</dbReference>
<keyword evidence="8" id="KW-1185">Reference proteome</keyword>
<feature type="domain" description="RuvB-like AAA+ ATPase" evidence="5">
    <location>
        <begin position="7"/>
        <end position="118"/>
    </location>
</feature>
<dbReference type="GO" id="GO:0003677">
    <property type="term" value="F:DNA binding"/>
    <property type="evidence" value="ECO:0007669"/>
    <property type="project" value="UniProtKB-KW"/>
</dbReference>
<dbReference type="RefSeq" id="WP_244900149.1">
    <property type="nucleotide sequence ID" value="NZ_CP024870.1"/>
</dbReference>
<dbReference type="Gene3D" id="3.40.50.300">
    <property type="entry name" value="P-loop containing nucleotide triphosphate hydrolases"/>
    <property type="match status" value="1"/>
</dbReference>
<dbReference type="InterPro" id="IPR008824">
    <property type="entry name" value="RuvB-like_N"/>
</dbReference>
<dbReference type="GO" id="GO:0006281">
    <property type="term" value="P:DNA repair"/>
    <property type="evidence" value="ECO:0007669"/>
    <property type="project" value="InterPro"/>
</dbReference>
<evidence type="ECO:0000259" key="4">
    <source>
        <dbReference type="Pfam" id="PF05491"/>
    </source>
</evidence>
<dbReference type="Pfam" id="PF05491">
    <property type="entry name" value="WHD_RuvB"/>
    <property type="match status" value="1"/>
</dbReference>
<evidence type="ECO:0000256" key="2">
    <source>
        <dbReference type="ARBA" id="ARBA00022840"/>
    </source>
</evidence>